<dbReference type="PANTHER" id="PTHR35742">
    <property type="entry name" value="THYLAKOID LUMENAL 16.5 KDA PROTEIN, CHLOROPLASTIC"/>
    <property type="match status" value="1"/>
</dbReference>
<dbReference type="Proteomes" id="UP001291623">
    <property type="component" value="Unassembled WGS sequence"/>
</dbReference>
<protein>
    <recommendedName>
        <fullName evidence="2">Maintenance of Photosystem II under High light 2 C-terminal domain-containing protein</fullName>
    </recommendedName>
</protein>
<accession>A0AAE1R0D7</accession>
<gene>
    <name evidence="3" type="ORF">RND71_036398</name>
</gene>
<proteinExistence type="predicted"/>
<feature type="domain" description="Maintenance of Photosystem II under High light 2 C-terminal" evidence="2">
    <location>
        <begin position="121"/>
        <end position="226"/>
    </location>
</feature>
<dbReference type="AlphaFoldDB" id="A0AAE1R0D7"/>
<feature type="region of interest" description="Disordered" evidence="1">
    <location>
        <begin position="1"/>
        <end position="26"/>
    </location>
</feature>
<dbReference type="Pfam" id="PF20675">
    <property type="entry name" value="MPH2"/>
    <property type="match status" value="1"/>
</dbReference>
<comment type="caution">
    <text evidence="3">The sequence shown here is derived from an EMBL/GenBank/DDBJ whole genome shotgun (WGS) entry which is preliminary data.</text>
</comment>
<organism evidence="3 4">
    <name type="scientific">Anisodus tanguticus</name>
    <dbReference type="NCBI Taxonomy" id="243964"/>
    <lineage>
        <taxon>Eukaryota</taxon>
        <taxon>Viridiplantae</taxon>
        <taxon>Streptophyta</taxon>
        <taxon>Embryophyta</taxon>
        <taxon>Tracheophyta</taxon>
        <taxon>Spermatophyta</taxon>
        <taxon>Magnoliopsida</taxon>
        <taxon>eudicotyledons</taxon>
        <taxon>Gunneridae</taxon>
        <taxon>Pentapetalae</taxon>
        <taxon>asterids</taxon>
        <taxon>lamiids</taxon>
        <taxon>Solanales</taxon>
        <taxon>Solanaceae</taxon>
        <taxon>Solanoideae</taxon>
        <taxon>Hyoscyameae</taxon>
        <taxon>Anisodus</taxon>
    </lineage>
</organism>
<evidence type="ECO:0000313" key="4">
    <source>
        <dbReference type="Proteomes" id="UP001291623"/>
    </source>
</evidence>
<feature type="compositionally biased region" description="Low complexity" evidence="1">
    <location>
        <begin position="7"/>
        <end position="26"/>
    </location>
</feature>
<dbReference type="InterPro" id="IPR049072">
    <property type="entry name" value="MPH2_C"/>
</dbReference>
<evidence type="ECO:0000256" key="1">
    <source>
        <dbReference type="SAM" id="MobiDB-lite"/>
    </source>
</evidence>
<evidence type="ECO:0000259" key="2">
    <source>
        <dbReference type="Pfam" id="PF20675"/>
    </source>
</evidence>
<dbReference type="InterPro" id="IPR038862">
    <property type="entry name" value="MPH2"/>
</dbReference>
<reference evidence="3" key="1">
    <citation type="submission" date="2023-12" db="EMBL/GenBank/DDBJ databases">
        <title>Genome assembly of Anisodus tanguticus.</title>
        <authorList>
            <person name="Wang Y.-J."/>
        </authorList>
    </citation>
    <scope>NUCLEOTIDE SEQUENCE</scope>
    <source>
        <strain evidence="3">KB-2021</strain>
        <tissue evidence="3">Leaf</tissue>
    </source>
</reference>
<dbReference type="EMBL" id="JAVYJV010000020">
    <property type="protein sequence ID" value="KAK4343304.1"/>
    <property type="molecule type" value="Genomic_DNA"/>
</dbReference>
<keyword evidence="4" id="KW-1185">Reference proteome</keyword>
<sequence length="226" mass="24350">MATVCLSNSKSLIPSSTSSTSSSSSFSTSIVPKTIVRKELIVCKAENNVTSFSPIISKRSLSISVASTLLFSLTSNGFFQANAAILEADEDDELMEKVKKDRKKRLERQVIISSSSKEKGYLQDLVYKLSKVGQAIENSDLSAAISVLGQSTDAVWVQKVNSAFNKFSGSDEEKTEIDSFNSSLSSLVSSVTKNDIEGSKTAFLASASAFEKWTTLTGLIEELKGL</sequence>
<name>A0AAE1R0D7_9SOLA</name>
<dbReference type="GO" id="GO:0010206">
    <property type="term" value="P:photosystem II repair"/>
    <property type="evidence" value="ECO:0007669"/>
    <property type="project" value="InterPro"/>
</dbReference>
<dbReference type="PANTHER" id="PTHR35742:SF1">
    <property type="entry name" value="THYLAKOID LUMENAL 16.5 KDA PROTEIN, CHLOROPLASTIC"/>
    <property type="match status" value="1"/>
</dbReference>
<evidence type="ECO:0000313" key="3">
    <source>
        <dbReference type="EMBL" id="KAK4343304.1"/>
    </source>
</evidence>